<keyword evidence="3" id="KW-1015">Disulfide bond</keyword>
<keyword evidence="2" id="KW-0722">Serine protease inhibitor</keyword>
<dbReference type="InterPro" id="IPR020901">
    <property type="entry name" value="Prtase_inh_Kunz-CS"/>
</dbReference>
<dbReference type="FunFam" id="4.10.410.10:FF:000020">
    <property type="entry name" value="Collagen, type VI, alpha 3"/>
    <property type="match status" value="1"/>
</dbReference>
<evidence type="ECO:0000313" key="7">
    <source>
        <dbReference type="Proteomes" id="UP000265140"/>
    </source>
</evidence>
<dbReference type="PRINTS" id="PR00759">
    <property type="entry name" value="BASICPTASE"/>
</dbReference>
<feature type="domain" description="BPTI/Kunitz inhibitor" evidence="5">
    <location>
        <begin position="88"/>
        <end position="139"/>
    </location>
</feature>
<dbReference type="Bgee" id="ENSELUG00000030315">
    <property type="expression patterns" value="Expressed in stomach and 14 other cell types or tissues"/>
</dbReference>
<keyword evidence="1" id="KW-0646">Protease inhibitor</keyword>
<protein>
    <recommendedName>
        <fullName evidence="5">BPTI/Kunitz inhibitor domain-containing protein</fullName>
    </recommendedName>
</protein>
<dbReference type="CDD" id="cd22635">
    <property type="entry name" value="Kunitz_papilin"/>
    <property type="match status" value="1"/>
</dbReference>
<keyword evidence="4" id="KW-0732">Signal</keyword>
<dbReference type="PROSITE" id="PS00280">
    <property type="entry name" value="BPTI_KUNITZ_1"/>
    <property type="match status" value="2"/>
</dbReference>
<dbReference type="InterPro" id="IPR050098">
    <property type="entry name" value="TFPI/VKTCI-like"/>
</dbReference>
<dbReference type="AlphaFoldDB" id="A0A6Q2X662"/>
<evidence type="ECO:0000313" key="6">
    <source>
        <dbReference type="Ensembl" id="ENSELUP00000048566.2"/>
    </source>
</evidence>
<gene>
    <name evidence="6" type="primary">TFPI2</name>
</gene>
<feature type="signal peptide" evidence="4">
    <location>
        <begin position="1"/>
        <end position="23"/>
    </location>
</feature>
<evidence type="ECO:0000259" key="5">
    <source>
        <dbReference type="PROSITE" id="PS50279"/>
    </source>
</evidence>
<evidence type="ECO:0000256" key="4">
    <source>
        <dbReference type="SAM" id="SignalP"/>
    </source>
</evidence>
<dbReference type="Ensembl" id="ENSELUT00000078614.2">
    <property type="protein sequence ID" value="ENSELUP00000048566.2"/>
    <property type="gene ID" value="ENSELUG00000035575.1"/>
</dbReference>
<evidence type="ECO:0000256" key="3">
    <source>
        <dbReference type="ARBA" id="ARBA00023157"/>
    </source>
</evidence>
<reference evidence="6" key="3">
    <citation type="submission" date="2025-08" db="UniProtKB">
        <authorList>
            <consortium name="Ensembl"/>
        </authorList>
    </citation>
    <scope>IDENTIFICATION</scope>
</reference>
<dbReference type="GO" id="GO:0004867">
    <property type="term" value="F:serine-type endopeptidase inhibitor activity"/>
    <property type="evidence" value="ECO:0007669"/>
    <property type="project" value="UniProtKB-KW"/>
</dbReference>
<dbReference type="Proteomes" id="UP000265140">
    <property type="component" value="Chromosome 20"/>
</dbReference>
<proteinExistence type="predicted"/>
<dbReference type="GO" id="GO:0005615">
    <property type="term" value="C:extracellular space"/>
    <property type="evidence" value="ECO:0007669"/>
    <property type="project" value="TreeGrafter"/>
</dbReference>
<reference evidence="7" key="1">
    <citation type="journal article" date="2014" name="PLoS ONE">
        <title>The genome and linkage map of the northern pike (Esox lucius): conserved synteny revealed between the salmonid sister group and the Neoteleostei.</title>
        <authorList>
            <person name="Rondeau E.B."/>
            <person name="Minkley D.R."/>
            <person name="Leong J.S."/>
            <person name="Messmer A.M."/>
            <person name="Jantzen J.R."/>
            <person name="von Schalburg K.R."/>
            <person name="Lemon C."/>
            <person name="Bird N.H."/>
            <person name="Koop B.F."/>
        </authorList>
    </citation>
    <scope>NUCLEOTIDE SEQUENCE</scope>
</reference>
<dbReference type="InterPro" id="IPR002223">
    <property type="entry name" value="Kunitz_BPTI"/>
</dbReference>
<feature type="domain" description="BPTI/Kunitz inhibitor" evidence="5">
    <location>
        <begin position="37"/>
        <end position="88"/>
    </location>
</feature>
<evidence type="ECO:0000256" key="1">
    <source>
        <dbReference type="ARBA" id="ARBA00022690"/>
    </source>
</evidence>
<sequence length="248" mass="27254">MSELLCILSPFLLPLAPPAACPASSFTNPLILLSAHCKLDVDSGTNCGDYTQRWHFSKALGACSPFWYGGCDGNANRFSSENECFQKCGIYSKSPLQDEGGCQNYTLNKALGACSPFWYGGCDGNANRFSSENECFQKCGIYSKSPLPSIISTGHNMQIQALQLLATSRITTAVVYNNALIKTCSRFWYGGCGGNGNRFETQELNRRSHQDIRQSSLASGGTSLKQHNVNNFRHFPQPLVFFLLGKWV</sequence>
<dbReference type="PANTHER" id="PTHR10083">
    <property type="entry name" value="KUNITZ-TYPE PROTEASE INHIBITOR-RELATED"/>
    <property type="match status" value="1"/>
</dbReference>
<dbReference type="SMART" id="SM00131">
    <property type="entry name" value="KU"/>
    <property type="match status" value="3"/>
</dbReference>
<reference evidence="6" key="2">
    <citation type="submission" date="2020-02" db="EMBL/GenBank/DDBJ databases">
        <title>Esox lucius (northern pike) genome, fEsoLuc1, primary haplotype.</title>
        <authorList>
            <person name="Myers G."/>
            <person name="Karagic N."/>
            <person name="Meyer A."/>
            <person name="Pippel M."/>
            <person name="Reichard M."/>
            <person name="Winkler S."/>
            <person name="Tracey A."/>
            <person name="Sims Y."/>
            <person name="Howe K."/>
            <person name="Rhie A."/>
            <person name="Formenti G."/>
            <person name="Durbin R."/>
            <person name="Fedrigo O."/>
            <person name="Jarvis E.D."/>
        </authorList>
    </citation>
    <scope>NUCLEOTIDE SEQUENCE [LARGE SCALE GENOMIC DNA]</scope>
</reference>
<dbReference type="PROSITE" id="PS50279">
    <property type="entry name" value="BPTI_KUNITZ_2"/>
    <property type="match status" value="2"/>
</dbReference>
<dbReference type="GeneTree" id="ENSGT00940000165273"/>
<dbReference type="SUPFAM" id="SSF57362">
    <property type="entry name" value="BPTI-like"/>
    <property type="match status" value="3"/>
</dbReference>
<reference evidence="6" key="4">
    <citation type="submission" date="2025-09" db="UniProtKB">
        <authorList>
            <consortium name="Ensembl"/>
        </authorList>
    </citation>
    <scope>IDENTIFICATION</scope>
</reference>
<feature type="chain" id="PRO_5044229364" description="BPTI/Kunitz inhibitor domain-containing protein" evidence="4">
    <location>
        <begin position="24"/>
        <end position="248"/>
    </location>
</feature>
<name>A0A6Q2X662_ESOLU</name>
<dbReference type="InterPro" id="IPR036880">
    <property type="entry name" value="Kunitz_BPTI_sf"/>
</dbReference>
<organism evidence="6 7">
    <name type="scientific">Esox lucius</name>
    <name type="common">Northern pike</name>
    <dbReference type="NCBI Taxonomy" id="8010"/>
    <lineage>
        <taxon>Eukaryota</taxon>
        <taxon>Metazoa</taxon>
        <taxon>Chordata</taxon>
        <taxon>Craniata</taxon>
        <taxon>Vertebrata</taxon>
        <taxon>Euteleostomi</taxon>
        <taxon>Actinopterygii</taxon>
        <taxon>Neopterygii</taxon>
        <taxon>Teleostei</taxon>
        <taxon>Protacanthopterygii</taxon>
        <taxon>Esociformes</taxon>
        <taxon>Esocidae</taxon>
        <taxon>Esox</taxon>
    </lineage>
</organism>
<dbReference type="Pfam" id="PF00014">
    <property type="entry name" value="Kunitz_BPTI"/>
    <property type="match status" value="3"/>
</dbReference>
<accession>A0A6Q2X662</accession>
<dbReference type="Gene3D" id="4.10.410.10">
    <property type="entry name" value="Pancreatic trypsin inhibitor Kunitz domain"/>
    <property type="match status" value="3"/>
</dbReference>
<keyword evidence="7" id="KW-1185">Reference proteome</keyword>
<dbReference type="PANTHER" id="PTHR10083:SF328">
    <property type="entry name" value="TISSUE FACTOR PATHWAY INHIBITOR"/>
    <property type="match status" value="1"/>
</dbReference>
<evidence type="ECO:0000256" key="2">
    <source>
        <dbReference type="ARBA" id="ARBA00022900"/>
    </source>
</evidence>